<evidence type="ECO:0000256" key="2">
    <source>
        <dbReference type="SAM" id="SignalP"/>
    </source>
</evidence>
<keyword evidence="2" id="KW-0732">Signal</keyword>
<dbReference type="Proteomes" id="UP000321389">
    <property type="component" value="Chromosome"/>
</dbReference>
<proteinExistence type="predicted"/>
<gene>
    <name evidence="3" type="ORF">FQ775_01500</name>
</gene>
<dbReference type="PROSITE" id="PS51257">
    <property type="entry name" value="PROKAR_LIPOPROTEIN"/>
    <property type="match status" value="1"/>
</dbReference>
<dbReference type="EMBL" id="CP042301">
    <property type="protein sequence ID" value="QDY99150.1"/>
    <property type="molecule type" value="Genomic_DNA"/>
</dbReference>
<dbReference type="AlphaFoldDB" id="A0A5B8KUB2"/>
<reference evidence="3" key="1">
    <citation type="submission" date="2020-04" db="EMBL/GenBank/DDBJ databases">
        <title>Nitratireductor sp. nov. isolated from mangrove soil.</title>
        <authorList>
            <person name="Ye Y."/>
        </authorList>
    </citation>
    <scope>NUCLEOTIDE SEQUENCE</scope>
    <source>
        <strain evidence="3">SY7</strain>
    </source>
</reference>
<evidence type="ECO:0000313" key="3">
    <source>
        <dbReference type="EMBL" id="QDY99150.1"/>
    </source>
</evidence>
<feature type="region of interest" description="Disordered" evidence="1">
    <location>
        <begin position="127"/>
        <end position="220"/>
    </location>
</feature>
<dbReference type="KEGG" id="niy:FQ775_01500"/>
<evidence type="ECO:0000313" key="4">
    <source>
        <dbReference type="Proteomes" id="UP000321389"/>
    </source>
</evidence>
<accession>A0A5B8KUB2</accession>
<dbReference type="OrthoDB" id="7835439at2"/>
<feature type="signal peptide" evidence="2">
    <location>
        <begin position="1"/>
        <end position="20"/>
    </location>
</feature>
<evidence type="ECO:0000256" key="1">
    <source>
        <dbReference type="SAM" id="MobiDB-lite"/>
    </source>
</evidence>
<sequence length="220" mass="24184">MRARGFAHPAAIAVAAAAIALSGCVGSPTYGTDKPADQQLLEDLTGVLSLAPKDKKNIEYKPRPELVKPASTAALPAPQDGIVTASNPAWPESPEQRRARIRSEATINSEAYNFDPEVTDDVAAVTPTQRRHTRGDPVDVNGNPLVDINRGGRDEFNRRLAERNQGNPTNRKYLSEPPLDYRVPAASAPTDDIGEDEWKKKKRRENNAKEGWGWEDILPW</sequence>
<name>A0A5B8KUB2_9HYPH</name>
<protein>
    <recommendedName>
        <fullName evidence="5">DUF3035 domain-containing protein</fullName>
    </recommendedName>
</protein>
<feature type="compositionally biased region" description="Basic and acidic residues" evidence="1">
    <location>
        <begin position="150"/>
        <end position="162"/>
    </location>
</feature>
<organism evidence="3 4">
    <name type="scientific">Nitratireductor mangrovi</name>
    <dbReference type="NCBI Taxonomy" id="2599600"/>
    <lineage>
        <taxon>Bacteria</taxon>
        <taxon>Pseudomonadati</taxon>
        <taxon>Pseudomonadota</taxon>
        <taxon>Alphaproteobacteria</taxon>
        <taxon>Hyphomicrobiales</taxon>
        <taxon>Phyllobacteriaceae</taxon>
        <taxon>Nitratireductor</taxon>
    </lineage>
</organism>
<feature type="chain" id="PRO_5022741745" description="DUF3035 domain-containing protein" evidence="2">
    <location>
        <begin position="21"/>
        <end position="220"/>
    </location>
</feature>
<dbReference type="RefSeq" id="WP_146297800.1">
    <property type="nucleotide sequence ID" value="NZ_CP042301.2"/>
</dbReference>
<keyword evidence="4" id="KW-1185">Reference proteome</keyword>
<evidence type="ECO:0008006" key="5">
    <source>
        <dbReference type="Google" id="ProtNLM"/>
    </source>
</evidence>